<feature type="compositionally biased region" description="Polar residues" evidence="1">
    <location>
        <begin position="1"/>
        <end position="15"/>
    </location>
</feature>
<sequence length="71" mass="7776">METVIGSTTLCPENRQSNHRMPLSDRVPESCVGLSRHNQHVGSSATESSRQHTNNDTTISVVTPPICCIKE</sequence>
<feature type="region of interest" description="Disordered" evidence="1">
    <location>
        <begin position="1"/>
        <end position="58"/>
    </location>
</feature>
<feature type="non-terminal residue" evidence="2">
    <location>
        <position position="71"/>
    </location>
</feature>
<organism evidence="2 3">
    <name type="scientific">Coregonus suidteri</name>
    <dbReference type="NCBI Taxonomy" id="861788"/>
    <lineage>
        <taxon>Eukaryota</taxon>
        <taxon>Metazoa</taxon>
        <taxon>Chordata</taxon>
        <taxon>Craniata</taxon>
        <taxon>Vertebrata</taxon>
        <taxon>Euteleostomi</taxon>
        <taxon>Actinopterygii</taxon>
        <taxon>Neopterygii</taxon>
        <taxon>Teleostei</taxon>
        <taxon>Protacanthopterygii</taxon>
        <taxon>Salmoniformes</taxon>
        <taxon>Salmonidae</taxon>
        <taxon>Coregoninae</taxon>
        <taxon>Coregonus</taxon>
    </lineage>
</organism>
<name>A0AAN8KSC7_9TELE</name>
<keyword evidence="3" id="KW-1185">Reference proteome</keyword>
<comment type="caution">
    <text evidence="2">The sequence shown here is derived from an EMBL/GenBank/DDBJ whole genome shotgun (WGS) entry which is preliminary data.</text>
</comment>
<protein>
    <submittedName>
        <fullName evidence="2">Uncharacterized protein</fullName>
    </submittedName>
</protein>
<reference evidence="2 3" key="1">
    <citation type="submission" date="2021-04" db="EMBL/GenBank/DDBJ databases">
        <authorList>
            <person name="De Guttry C."/>
            <person name="Zahm M."/>
            <person name="Klopp C."/>
            <person name="Cabau C."/>
            <person name="Louis A."/>
            <person name="Berthelot C."/>
            <person name="Parey E."/>
            <person name="Roest Crollius H."/>
            <person name="Montfort J."/>
            <person name="Robinson-Rechavi M."/>
            <person name="Bucao C."/>
            <person name="Bouchez O."/>
            <person name="Gislard M."/>
            <person name="Lluch J."/>
            <person name="Milhes M."/>
            <person name="Lampietro C."/>
            <person name="Lopez Roques C."/>
            <person name="Donnadieu C."/>
            <person name="Braasch I."/>
            <person name="Desvignes T."/>
            <person name="Postlethwait J."/>
            <person name="Bobe J."/>
            <person name="Wedekind C."/>
            <person name="Guiguen Y."/>
        </authorList>
    </citation>
    <scope>NUCLEOTIDE SEQUENCE [LARGE SCALE GENOMIC DNA]</scope>
    <source>
        <strain evidence="2">Cs_M1</strain>
        <tissue evidence="2">Blood</tissue>
    </source>
</reference>
<proteinExistence type="predicted"/>
<evidence type="ECO:0000256" key="1">
    <source>
        <dbReference type="SAM" id="MobiDB-lite"/>
    </source>
</evidence>
<evidence type="ECO:0000313" key="2">
    <source>
        <dbReference type="EMBL" id="KAK6297902.1"/>
    </source>
</evidence>
<dbReference type="Proteomes" id="UP001356427">
    <property type="component" value="Unassembled WGS sequence"/>
</dbReference>
<dbReference type="EMBL" id="JAGTTL010000030">
    <property type="protein sequence ID" value="KAK6297902.1"/>
    <property type="molecule type" value="Genomic_DNA"/>
</dbReference>
<gene>
    <name evidence="2" type="ORF">J4Q44_G00309570</name>
</gene>
<evidence type="ECO:0000313" key="3">
    <source>
        <dbReference type="Proteomes" id="UP001356427"/>
    </source>
</evidence>
<dbReference type="AlphaFoldDB" id="A0AAN8KSC7"/>
<feature type="compositionally biased region" description="Polar residues" evidence="1">
    <location>
        <begin position="40"/>
        <end position="58"/>
    </location>
</feature>
<accession>A0AAN8KSC7</accession>